<dbReference type="InterPro" id="IPR032710">
    <property type="entry name" value="NTF2-like_dom_sf"/>
</dbReference>
<organism evidence="2 3">
    <name type="scientific">Qipengyuania citrea LAMA 915</name>
    <dbReference type="NCBI Taxonomy" id="1306953"/>
    <lineage>
        <taxon>Bacteria</taxon>
        <taxon>Pseudomonadati</taxon>
        <taxon>Pseudomonadota</taxon>
        <taxon>Alphaproteobacteria</taxon>
        <taxon>Sphingomonadales</taxon>
        <taxon>Erythrobacteraceae</taxon>
        <taxon>Qipengyuania</taxon>
    </lineage>
</organism>
<dbReference type="RefSeq" id="WP_050600381.1">
    <property type="nucleotide sequence ID" value="NZ_JYNE01000024.1"/>
</dbReference>
<dbReference type="EMBL" id="JYNE01000024">
    <property type="protein sequence ID" value="KNH02045.1"/>
    <property type="molecule type" value="Genomic_DNA"/>
</dbReference>
<gene>
    <name evidence="2" type="ORF">J121_1956</name>
</gene>
<sequence>MSETHPAGENLHNLYVTAINSNDTQAVAARLSDNVVFQTPGEPELVGKEAVTEWASSFFEAFEAHWDKTENLFEVSGDFAISRYTYSARIQPREGGAPMEEFGKGVCVYRRGTDGKWLLAIDSWSTNEGAQ</sequence>
<dbReference type="STRING" id="1306953.J121_1956"/>
<comment type="caution">
    <text evidence="2">The sequence shown here is derived from an EMBL/GenBank/DDBJ whole genome shotgun (WGS) entry which is preliminary data.</text>
</comment>
<reference evidence="3" key="1">
    <citation type="submission" date="2015-02" db="EMBL/GenBank/DDBJ databases">
        <authorList>
            <person name="Lima A.O."/>
            <person name="Cabral A."/>
            <person name="Porto L.M."/>
            <person name="Silva M.A."/>
        </authorList>
    </citation>
    <scope>NUCLEOTIDE SEQUENCE [LARGE SCALE GENOMIC DNA]</scope>
    <source>
        <strain evidence="3">LAMA 915</strain>
    </source>
</reference>
<dbReference type="PATRIC" id="fig|1306953.7.peg.2019"/>
<dbReference type="Pfam" id="PF14534">
    <property type="entry name" value="DUF4440"/>
    <property type="match status" value="1"/>
</dbReference>
<evidence type="ECO:0000313" key="2">
    <source>
        <dbReference type="EMBL" id="KNH02045.1"/>
    </source>
</evidence>
<dbReference type="Proteomes" id="UP000037446">
    <property type="component" value="Unassembled WGS sequence"/>
</dbReference>
<proteinExistence type="predicted"/>
<evidence type="ECO:0000313" key="3">
    <source>
        <dbReference type="Proteomes" id="UP000037446"/>
    </source>
</evidence>
<dbReference type="AlphaFoldDB" id="A0A0L1KDC4"/>
<evidence type="ECO:0000259" key="1">
    <source>
        <dbReference type="Pfam" id="PF14534"/>
    </source>
</evidence>
<name>A0A0L1KDC4_9SPHN</name>
<accession>A0A0L1KDC4</accession>
<dbReference type="SUPFAM" id="SSF54427">
    <property type="entry name" value="NTF2-like"/>
    <property type="match status" value="1"/>
</dbReference>
<feature type="domain" description="DUF4440" evidence="1">
    <location>
        <begin position="11"/>
        <end position="119"/>
    </location>
</feature>
<dbReference type="InterPro" id="IPR027843">
    <property type="entry name" value="DUF4440"/>
</dbReference>
<protein>
    <recommendedName>
        <fullName evidence="1">DUF4440 domain-containing protein</fullName>
    </recommendedName>
</protein>
<dbReference type="Gene3D" id="3.10.450.50">
    <property type="match status" value="1"/>
</dbReference>